<dbReference type="SUPFAM" id="SSF52821">
    <property type="entry name" value="Rhodanese/Cell cycle control phosphatase"/>
    <property type="match status" value="1"/>
</dbReference>
<reference evidence="2 3" key="1">
    <citation type="submission" date="2020-10" db="EMBL/GenBank/DDBJ databases">
        <authorList>
            <person name="Castelo-Branco R."/>
            <person name="Eusebio N."/>
            <person name="Adriana R."/>
            <person name="Vieira A."/>
            <person name="Brugerolle De Fraissinette N."/>
            <person name="Rezende De Castro R."/>
            <person name="Schneider M.P."/>
            <person name="Vasconcelos V."/>
            <person name="Leao P.N."/>
        </authorList>
    </citation>
    <scope>NUCLEOTIDE SEQUENCE [LARGE SCALE GENOMIC DNA]</scope>
    <source>
        <strain evidence="2 3">LEGE 00031</strain>
    </source>
</reference>
<evidence type="ECO:0000259" key="1">
    <source>
        <dbReference type="PROSITE" id="PS50206"/>
    </source>
</evidence>
<dbReference type="Proteomes" id="UP000658720">
    <property type="component" value="Unassembled WGS sequence"/>
</dbReference>
<dbReference type="SMART" id="SM00450">
    <property type="entry name" value="RHOD"/>
    <property type="match status" value="1"/>
</dbReference>
<feature type="domain" description="Rhodanese" evidence="1">
    <location>
        <begin position="75"/>
        <end position="163"/>
    </location>
</feature>
<dbReference type="PROSITE" id="PS50206">
    <property type="entry name" value="RHODANESE_3"/>
    <property type="match status" value="1"/>
</dbReference>
<dbReference type="PROSITE" id="PS00380">
    <property type="entry name" value="RHODANESE_1"/>
    <property type="match status" value="1"/>
</dbReference>
<dbReference type="PANTHER" id="PTHR44086">
    <property type="entry name" value="THIOSULFATE SULFURTRANSFERASE RDL2, MITOCHONDRIAL-RELATED"/>
    <property type="match status" value="1"/>
</dbReference>
<dbReference type="InterPro" id="IPR036873">
    <property type="entry name" value="Rhodanese-like_dom_sf"/>
</dbReference>
<evidence type="ECO:0000313" key="3">
    <source>
        <dbReference type="Proteomes" id="UP000658720"/>
    </source>
</evidence>
<gene>
    <name evidence="2" type="ORF">IQ217_14415</name>
</gene>
<proteinExistence type="predicted"/>
<dbReference type="Gene3D" id="3.40.250.10">
    <property type="entry name" value="Rhodanese-like domain"/>
    <property type="match status" value="1"/>
</dbReference>
<dbReference type="EMBL" id="JADEVV010000046">
    <property type="protein sequence ID" value="MBE9255011.1"/>
    <property type="molecule type" value="Genomic_DNA"/>
</dbReference>
<dbReference type="InterPro" id="IPR001763">
    <property type="entry name" value="Rhodanese-like_dom"/>
</dbReference>
<organism evidence="2 3">
    <name type="scientific">Synechocystis salina LEGE 00031</name>
    <dbReference type="NCBI Taxonomy" id="1828736"/>
    <lineage>
        <taxon>Bacteria</taxon>
        <taxon>Bacillati</taxon>
        <taxon>Cyanobacteriota</taxon>
        <taxon>Cyanophyceae</taxon>
        <taxon>Synechococcales</taxon>
        <taxon>Merismopediaceae</taxon>
        <taxon>Synechocystis</taxon>
    </lineage>
</organism>
<dbReference type="CDD" id="cd00158">
    <property type="entry name" value="RHOD"/>
    <property type="match status" value="1"/>
</dbReference>
<dbReference type="PANTHER" id="PTHR44086:SF10">
    <property type="entry name" value="THIOSULFATE SULFURTRANSFERASE_RHODANESE-LIKE DOMAIN-CONTAINING PROTEIN 3"/>
    <property type="match status" value="1"/>
</dbReference>
<evidence type="ECO:0000313" key="2">
    <source>
        <dbReference type="EMBL" id="MBE9255011.1"/>
    </source>
</evidence>
<comment type="caution">
    <text evidence="2">The sequence shown here is derived from an EMBL/GenBank/DDBJ whole genome shotgun (WGS) entry which is preliminary data.</text>
</comment>
<dbReference type="RefSeq" id="WP_194020479.1">
    <property type="nucleotide sequence ID" value="NZ_JADEVV010000046.1"/>
</dbReference>
<protein>
    <submittedName>
        <fullName evidence="2">Rhodanese-like domain-containing protein</fullName>
    </submittedName>
</protein>
<keyword evidence="3" id="KW-1185">Reference proteome</keyword>
<sequence length="164" mass="18170">MQLIIVRCLTVFFLTFCLMGFNFQPTLAASLPPSFNSELSPQTETVDLAIEQFLNSLPANYYTIRTPAALKKQLGDAQTILVDVREVKEYQAGHIPGAINIPLRTLTHNLTQLSPDNKVIVYCSTGYRSAMAVMTLKLFGYENVVGFPPSFMGWQAAGEMTVKT</sequence>
<dbReference type="Pfam" id="PF00581">
    <property type="entry name" value="Rhodanese"/>
    <property type="match status" value="1"/>
</dbReference>
<name>A0ABR9VVD7_9SYNC</name>
<accession>A0ABR9VVD7</accession>
<dbReference type="InterPro" id="IPR001307">
    <property type="entry name" value="Thiosulphate_STrfase_CS"/>
</dbReference>